<comment type="caution">
    <text evidence="1">The sequence shown here is derived from an EMBL/GenBank/DDBJ whole genome shotgun (WGS) entry which is preliminary data.</text>
</comment>
<proteinExistence type="predicted"/>
<dbReference type="Proteomes" id="UP000076881">
    <property type="component" value="Unassembled WGS sequence"/>
</dbReference>
<dbReference type="EMBL" id="AZHF01000005">
    <property type="protein sequence ID" value="OAA75733.1"/>
    <property type="molecule type" value="Genomic_DNA"/>
</dbReference>
<dbReference type="OrthoDB" id="2823490at2759"/>
<protein>
    <submittedName>
        <fullName evidence="1">Uncharacterized protein</fullName>
    </submittedName>
</protein>
<dbReference type="STRING" id="1081108.A0A168FX64"/>
<sequence>MPASTSNLLGLPLETRLQIIRNVLASVDKAPVIEEIIEDRIPYRVHSQRSEIYVPRVATPAFHGNGLLLTNRQLSKETKYVLQSMREKKTKGFEFVLDVMYVRGVGLLPTWLSVPVKTKDIGTLRVQFRIVRPPASLIERSWVVNAQYLSPELAKYQVSRWLAHVLLSYAFRRMDMQHLSDDDEDDVEDAEYIDTKLSMNGYTVDQLLIDVHPLQVVSDGETADGWSNGMIPRAYDTNDCFPFGCGTYLGMFPMTPEQAGLLFRNKTSPLHASLDLGERLKALLDNLAHDVSLDPELEYNRKTLLNNVGVISIRVVDSHYTELKDLADKIEKLRLAHNMT</sequence>
<name>A0A168FX64_CORDF</name>
<gene>
    <name evidence="1" type="ORF">LEL_07721</name>
</gene>
<evidence type="ECO:0000313" key="2">
    <source>
        <dbReference type="Proteomes" id="UP000076881"/>
    </source>
</evidence>
<evidence type="ECO:0000313" key="1">
    <source>
        <dbReference type="EMBL" id="OAA75733.1"/>
    </source>
</evidence>
<accession>A0A168FX64</accession>
<dbReference type="AlphaFoldDB" id="A0A168FX64"/>
<keyword evidence="2" id="KW-1185">Reference proteome</keyword>
<organism evidence="1 2">
    <name type="scientific">Akanthomyces lecanii RCEF 1005</name>
    <dbReference type="NCBI Taxonomy" id="1081108"/>
    <lineage>
        <taxon>Eukaryota</taxon>
        <taxon>Fungi</taxon>
        <taxon>Dikarya</taxon>
        <taxon>Ascomycota</taxon>
        <taxon>Pezizomycotina</taxon>
        <taxon>Sordariomycetes</taxon>
        <taxon>Hypocreomycetidae</taxon>
        <taxon>Hypocreales</taxon>
        <taxon>Cordycipitaceae</taxon>
        <taxon>Akanthomyces</taxon>
        <taxon>Cordyceps confragosa</taxon>
    </lineage>
</organism>
<reference evidence="1 2" key="1">
    <citation type="journal article" date="2016" name="Genome Biol. Evol.">
        <title>Divergent and convergent evolution of fungal pathogenicity.</title>
        <authorList>
            <person name="Shang Y."/>
            <person name="Xiao G."/>
            <person name="Zheng P."/>
            <person name="Cen K."/>
            <person name="Zhan S."/>
            <person name="Wang C."/>
        </authorList>
    </citation>
    <scope>NUCLEOTIDE SEQUENCE [LARGE SCALE GENOMIC DNA]</scope>
    <source>
        <strain evidence="1 2">RCEF 1005</strain>
    </source>
</reference>